<keyword evidence="2" id="KW-1185">Reference proteome</keyword>
<proteinExistence type="predicted"/>
<dbReference type="RefSeq" id="WP_307428132.1">
    <property type="nucleotide sequence ID" value="NZ_JAUSVK010000001.1"/>
</dbReference>
<dbReference type="EMBL" id="JAUSVK010000001">
    <property type="protein sequence ID" value="MDQ0393183.1"/>
    <property type="molecule type" value="Genomic_DNA"/>
</dbReference>
<reference evidence="1 2" key="1">
    <citation type="submission" date="2023-07" db="EMBL/GenBank/DDBJ databases">
        <title>Genomic Encyclopedia of Type Strains, Phase IV (KMG-IV): sequencing the most valuable type-strain genomes for metagenomic binning, comparative biology and taxonomic classification.</title>
        <authorList>
            <person name="Goeker M."/>
        </authorList>
    </citation>
    <scope>NUCLEOTIDE SEQUENCE [LARGE SCALE GENOMIC DNA]</scope>
    <source>
        <strain evidence="1 2">DSM 5896</strain>
    </source>
</reference>
<evidence type="ECO:0000313" key="2">
    <source>
        <dbReference type="Proteomes" id="UP001237448"/>
    </source>
</evidence>
<dbReference type="Proteomes" id="UP001237448">
    <property type="component" value="Unassembled WGS sequence"/>
</dbReference>
<organism evidence="1 2">
    <name type="scientific">Labrys monachus</name>
    <dbReference type="NCBI Taxonomy" id="217067"/>
    <lineage>
        <taxon>Bacteria</taxon>
        <taxon>Pseudomonadati</taxon>
        <taxon>Pseudomonadota</taxon>
        <taxon>Alphaproteobacteria</taxon>
        <taxon>Hyphomicrobiales</taxon>
        <taxon>Xanthobacteraceae</taxon>
        <taxon>Labrys</taxon>
    </lineage>
</organism>
<name>A0ABU0FGE8_9HYPH</name>
<comment type="caution">
    <text evidence="1">The sequence shown here is derived from an EMBL/GenBank/DDBJ whole genome shotgun (WGS) entry which is preliminary data.</text>
</comment>
<evidence type="ECO:0000313" key="1">
    <source>
        <dbReference type="EMBL" id="MDQ0393183.1"/>
    </source>
</evidence>
<sequence>MLDRLPHVLHVQCRERGREASPAVAIIDSLSAEKGLGLASLQCGHTVKSKKRVSSSIRRQAIVHSTDVQDRGGA</sequence>
<accession>A0ABU0FGE8</accession>
<protein>
    <submittedName>
        <fullName evidence="1">Uncharacterized protein</fullName>
    </submittedName>
</protein>
<gene>
    <name evidence="1" type="ORF">J3R73_002975</name>
</gene>